<protein>
    <submittedName>
        <fullName evidence="1">TlpA family protein disulfide reductase</fullName>
    </submittedName>
</protein>
<evidence type="ECO:0000313" key="2">
    <source>
        <dbReference type="Proteomes" id="UP000307720"/>
    </source>
</evidence>
<evidence type="ECO:0000313" key="1">
    <source>
        <dbReference type="EMBL" id="TGX97247.1"/>
    </source>
</evidence>
<proteinExistence type="predicted"/>
<dbReference type="Proteomes" id="UP000307720">
    <property type="component" value="Unassembled WGS sequence"/>
</dbReference>
<comment type="caution">
    <text evidence="1">The sequence shown here is derived from an EMBL/GenBank/DDBJ whole genome shotgun (WGS) entry which is preliminary data.</text>
</comment>
<organism evidence="1 2">
    <name type="scientific">Hominisplanchenecus murintestinalis</name>
    <dbReference type="NCBI Taxonomy" id="2941517"/>
    <lineage>
        <taxon>Bacteria</taxon>
        <taxon>Bacillati</taxon>
        <taxon>Bacillota</taxon>
        <taxon>Clostridia</taxon>
        <taxon>Lachnospirales</taxon>
        <taxon>Lachnospiraceae</taxon>
        <taxon>Hominisplanchenecus</taxon>
    </lineage>
</organism>
<keyword evidence="2" id="KW-1185">Reference proteome</keyword>
<sequence>MWYNAFTKRKGVVLVMAGKIKKISAVLMIGIISMTAVAGCSAPAAESEKESVAESAKMDTEALSPEETAGAEKADVSIGEFTMQDVDGTEYTETMFEDYELTMVNIFATWCTPCINEIPDLEKLRNEMTDKGINVVGIVLDAAGAFGDAGGEAVEKAKLLAERLEVTYPFLIPDAGLLNGRLAGVEAVPETFFVDKQGNIVGETYSGSRSLEEWKEIVTQTLDGIEGAGE</sequence>
<dbReference type="EMBL" id="SRZB01000035">
    <property type="protein sequence ID" value="TGX97247.1"/>
    <property type="molecule type" value="Genomic_DNA"/>
</dbReference>
<reference evidence="1" key="1">
    <citation type="submission" date="2019-04" db="EMBL/GenBank/DDBJ databases">
        <title>Microbes associate with the intestines of laboratory mice.</title>
        <authorList>
            <person name="Navarre W."/>
            <person name="Wong E."/>
            <person name="Huang K."/>
            <person name="Tropini C."/>
            <person name="Ng K."/>
            <person name="Yu B."/>
        </authorList>
    </citation>
    <scope>NUCLEOTIDE SEQUENCE</scope>
    <source>
        <strain evidence="1">NM72_1-8</strain>
    </source>
</reference>
<gene>
    <name evidence="1" type="ORF">E5357_13270</name>
</gene>
<name>A0AC61QY68_9FIRM</name>
<accession>A0AC61QY68</accession>